<keyword evidence="2" id="KW-1185">Reference proteome</keyword>
<dbReference type="STRING" id="930990.A0A067M1X1"/>
<protein>
    <recommendedName>
        <fullName evidence="3">Protein HRI1</fullName>
    </recommendedName>
</protein>
<dbReference type="OrthoDB" id="4045395at2759"/>
<name>A0A067M1X1_BOTB1</name>
<dbReference type="InterPro" id="IPR043047">
    <property type="entry name" value="Hri1_N_sf"/>
</dbReference>
<dbReference type="InParanoid" id="A0A067M1X1"/>
<gene>
    <name evidence="1" type="ORF">BOTBODRAFT_39944</name>
</gene>
<dbReference type="InterPro" id="IPR031818">
    <property type="entry name" value="Hri1"/>
</dbReference>
<organism evidence="1 2">
    <name type="scientific">Botryobasidium botryosum (strain FD-172 SS1)</name>
    <dbReference type="NCBI Taxonomy" id="930990"/>
    <lineage>
        <taxon>Eukaryota</taxon>
        <taxon>Fungi</taxon>
        <taxon>Dikarya</taxon>
        <taxon>Basidiomycota</taxon>
        <taxon>Agaricomycotina</taxon>
        <taxon>Agaricomycetes</taxon>
        <taxon>Cantharellales</taxon>
        <taxon>Botryobasidiaceae</taxon>
        <taxon>Botryobasidium</taxon>
    </lineage>
</organism>
<dbReference type="Pfam" id="PF16815">
    <property type="entry name" value="HRI1"/>
    <property type="match status" value="1"/>
</dbReference>
<dbReference type="Proteomes" id="UP000027195">
    <property type="component" value="Unassembled WGS sequence"/>
</dbReference>
<evidence type="ECO:0008006" key="3">
    <source>
        <dbReference type="Google" id="ProtNLM"/>
    </source>
</evidence>
<dbReference type="EMBL" id="KL198183">
    <property type="protein sequence ID" value="KDQ05817.1"/>
    <property type="molecule type" value="Genomic_DNA"/>
</dbReference>
<accession>A0A067M1X1</accession>
<proteinExistence type="predicted"/>
<dbReference type="Gene3D" id="2.40.128.320">
    <property type="entry name" value="Protein HRI1, N-terminal domain"/>
    <property type="match status" value="1"/>
</dbReference>
<evidence type="ECO:0000313" key="1">
    <source>
        <dbReference type="EMBL" id="KDQ05817.1"/>
    </source>
</evidence>
<sequence>MSTSANCKPSISSRVSIAWPPASAYEDSSVLVLSSPPSTSPPSTLLYVDVRLSLPLSRSSKILWAFAGLRHTLQTESGKKHRWDHVVDSRRAAGLAGADTLDEGVTVRRMEVDADGGEVEVEVEVGEGWNPDTATVQRYEEIWSDEPVLSTSPYVFLTLGTSPTESTGFIALVGSHTLGMSAESDGHPFQVVRLFEPPDSTSGASEPTRYNDGWEVVFSTPEPEENDVDTPVNLTSEMLALVELLAASKSESQSLGWNKGDTVSLCSDLATIGQARKWTVFDWGNI</sequence>
<dbReference type="AlphaFoldDB" id="A0A067M1X1"/>
<dbReference type="HOGENOM" id="CLU_960291_0_0_1"/>
<reference evidence="2" key="1">
    <citation type="journal article" date="2014" name="Proc. Natl. Acad. Sci. U.S.A.">
        <title>Extensive sampling of basidiomycete genomes demonstrates inadequacy of the white-rot/brown-rot paradigm for wood decay fungi.</title>
        <authorList>
            <person name="Riley R."/>
            <person name="Salamov A.A."/>
            <person name="Brown D.W."/>
            <person name="Nagy L.G."/>
            <person name="Floudas D."/>
            <person name="Held B.W."/>
            <person name="Levasseur A."/>
            <person name="Lombard V."/>
            <person name="Morin E."/>
            <person name="Otillar R."/>
            <person name="Lindquist E.A."/>
            <person name="Sun H."/>
            <person name="LaButti K.M."/>
            <person name="Schmutz J."/>
            <person name="Jabbour D."/>
            <person name="Luo H."/>
            <person name="Baker S.E."/>
            <person name="Pisabarro A.G."/>
            <person name="Walton J.D."/>
            <person name="Blanchette R.A."/>
            <person name="Henrissat B."/>
            <person name="Martin F."/>
            <person name="Cullen D."/>
            <person name="Hibbett D.S."/>
            <person name="Grigoriev I.V."/>
        </authorList>
    </citation>
    <scope>NUCLEOTIDE SEQUENCE [LARGE SCALE GENOMIC DNA]</scope>
    <source>
        <strain evidence="2">FD-172 SS1</strain>
    </source>
</reference>
<evidence type="ECO:0000313" key="2">
    <source>
        <dbReference type="Proteomes" id="UP000027195"/>
    </source>
</evidence>